<dbReference type="AlphaFoldDB" id="A0A8S9H254"/>
<dbReference type="EMBL" id="QGKW02001988">
    <property type="protein sequence ID" value="KAF2553001.1"/>
    <property type="molecule type" value="Genomic_DNA"/>
</dbReference>
<proteinExistence type="predicted"/>
<accession>A0A8S9H254</accession>
<comment type="caution">
    <text evidence="1">The sequence shown here is derived from an EMBL/GenBank/DDBJ whole genome shotgun (WGS) entry which is preliminary data.</text>
</comment>
<organism evidence="1 2">
    <name type="scientific">Brassica cretica</name>
    <name type="common">Mustard</name>
    <dbReference type="NCBI Taxonomy" id="69181"/>
    <lineage>
        <taxon>Eukaryota</taxon>
        <taxon>Viridiplantae</taxon>
        <taxon>Streptophyta</taxon>
        <taxon>Embryophyta</taxon>
        <taxon>Tracheophyta</taxon>
        <taxon>Spermatophyta</taxon>
        <taxon>Magnoliopsida</taxon>
        <taxon>eudicotyledons</taxon>
        <taxon>Gunneridae</taxon>
        <taxon>Pentapetalae</taxon>
        <taxon>rosids</taxon>
        <taxon>malvids</taxon>
        <taxon>Brassicales</taxon>
        <taxon>Brassicaceae</taxon>
        <taxon>Brassiceae</taxon>
        <taxon>Brassica</taxon>
    </lineage>
</organism>
<protein>
    <submittedName>
        <fullName evidence="1">Uncharacterized protein</fullName>
    </submittedName>
</protein>
<sequence length="172" mass="20256">MLYLKAGRREVLEDLVVKVILWLRTILFWEGSQRIYSIVILHKFYFRMYWACFYSGWRLGNIFRLQDYCGSHEDADDDHLRMIIWVDYGYKINWLDFLWFNRVESQALETNSGGDVRRHNQQVSGKQDVKGKGIAYEGGKQAAGAKLGPGRRHRDQGRSMTRYVRQAGYLPP</sequence>
<evidence type="ECO:0000313" key="1">
    <source>
        <dbReference type="EMBL" id="KAF2553001.1"/>
    </source>
</evidence>
<name>A0A8S9H254_BRACR</name>
<evidence type="ECO:0000313" key="2">
    <source>
        <dbReference type="Proteomes" id="UP000712281"/>
    </source>
</evidence>
<reference evidence="1" key="1">
    <citation type="submission" date="2019-12" db="EMBL/GenBank/DDBJ databases">
        <title>Genome sequencing and annotation of Brassica cretica.</title>
        <authorList>
            <person name="Studholme D.J."/>
            <person name="Sarris P.F."/>
        </authorList>
    </citation>
    <scope>NUCLEOTIDE SEQUENCE</scope>
    <source>
        <strain evidence="1">PFS-001/15</strain>
        <tissue evidence="1">Leaf</tissue>
    </source>
</reference>
<gene>
    <name evidence="1" type="ORF">F2Q68_00033902</name>
</gene>
<dbReference type="Proteomes" id="UP000712281">
    <property type="component" value="Unassembled WGS sequence"/>
</dbReference>